<protein>
    <submittedName>
        <fullName evidence="2">DNA-binding protein</fullName>
    </submittedName>
</protein>
<name>A0A6M0SJG1_CLOBO</name>
<proteinExistence type="predicted"/>
<dbReference type="Proteomes" id="UP000472355">
    <property type="component" value="Unassembled WGS sequence"/>
</dbReference>
<evidence type="ECO:0000259" key="1">
    <source>
        <dbReference type="Pfam" id="PF12728"/>
    </source>
</evidence>
<evidence type="ECO:0000313" key="3">
    <source>
        <dbReference type="Proteomes" id="UP000472355"/>
    </source>
</evidence>
<dbReference type="RefSeq" id="WP_252233063.1">
    <property type="nucleotide sequence ID" value="NZ_CP070936.1"/>
</dbReference>
<gene>
    <name evidence="2" type="ORF">EXM65_00110</name>
</gene>
<keyword evidence="2" id="KW-0238">DNA-binding</keyword>
<dbReference type="GO" id="GO:0003677">
    <property type="term" value="F:DNA binding"/>
    <property type="evidence" value="ECO:0007669"/>
    <property type="project" value="UniProtKB-KW"/>
</dbReference>
<dbReference type="AlphaFoldDB" id="A0A6M0SJG1"/>
<dbReference type="Pfam" id="PF12728">
    <property type="entry name" value="HTH_17"/>
    <property type="match status" value="1"/>
</dbReference>
<organism evidence="2 3">
    <name type="scientific">Clostridium botulinum</name>
    <dbReference type="NCBI Taxonomy" id="1491"/>
    <lineage>
        <taxon>Bacteria</taxon>
        <taxon>Bacillati</taxon>
        <taxon>Bacillota</taxon>
        <taxon>Clostridia</taxon>
        <taxon>Eubacteriales</taxon>
        <taxon>Clostridiaceae</taxon>
        <taxon>Clostridium</taxon>
    </lineage>
</organism>
<accession>A0A6M0SJG1</accession>
<feature type="domain" description="Helix-turn-helix" evidence="1">
    <location>
        <begin position="5"/>
        <end position="51"/>
    </location>
</feature>
<sequence length="71" mass="8303">MEDILFTVKEASKLLKTDEPTIRRLINKGLMKALRLGRIKIRKVEIERFAEWAEGKDLNDLDDIKELECAM</sequence>
<reference evidence="2 3" key="1">
    <citation type="submission" date="2019-02" db="EMBL/GenBank/DDBJ databases">
        <title>Genome sequencing of Clostridium botulinum clinical isolates.</title>
        <authorList>
            <person name="Brunt J."/>
            <person name="Van Vliet A.H.M."/>
            <person name="Stringer S.C."/>
            <person name="Grant K.A."/>
            <person name="Carter A.C."/>
            <person name="Peck M.W."/>
        </authorList>
    </citation>
    <scope>NUCLEOTIDE SEQUENCE [LARGE SCALE GENOMIC DNA]</scope>
    <source>
        <strain evidence="2 3">H113700579</strain>
    </source>
</reference>
<dbReference type="InterPro" id="IPR041657">
    <property type="entry name" value="HTH_17"/>
</dbReference>
<dbReference type="NCBIfam" id="TIGR01764">
    <property type="entry name" value="excise"/>
    <property type="match status" value="1"/>
</dbReference>
<dbReference type="EMBL" id="SGKU01000001">
    <property type="protein sequence ID" value="NFA41007.1"/>
    <property type="molecule type" value="Genomic_DNA"/>
</dbReference>
<dbReference type="InterPro" id="IPR010093">
    <property type="entry name" value="SinI_DNA-bd"/>
</dbReference>
<comment type="caution">
    <text evidence="2">The sequence shown here is derived from an EMBL/GenBank/DDBJ whole genome shotgun (WGS) entry which is preliminary data.</text>
</comment>
<evidence type="ECO:0000313" key="2">
    <source>
        <dbReference type="EMBL" id="NFA41007.1"/>
    </source>
</evidence>